<proteinExistence type="predicted"/>
<keyword evidence="2" id="KW-1003">Cell membrane</keyword>
<dbReference type="Proteomes" id="UP000268059">
    <property type="component" value="Chromosome"/>
</dbReference>
<protein>
    <submittedName>
        <fullName evidence="7">Uncharacterized protein</fullName>
    </submittedName>
</protein>
<keyword evidence="4 6" id="KW-1133">Transmembrane helix</keyword>
<evidence type="ECO:0000256" key="3">
    <source>
        <dbReference type="ARBA" id="ARBA00022692"/>
    </source>
</evidence>
<keyword evidence="5 6" id="KW-0472">Membrane</keyword>
<organism evidence="7 8">
    <name type="scientific">Intestinibaculum porci</name>
    <dbReference type="NCBI Taxonomy" id="2487118"/>
    <lineage>
        <taxon>Bacteria</taxon>
        <taxon>Bacillati</taxon>
        <taxon>Bacillota</taxon>
        <taxon>Erysipelotrichia</taxon>
        <taxon>Erysipelotrichales</taxon>
        <taxon>Erysipelotrichaceae</taxon>
        <taxon>Intestinibaculum</taxon>
    </lineage>
</organism>
<evidence type="ECO:0000256" key="6">
    <source>
        <dbReference type="SAM" id="Phobius"/>
    </source>
</evidence>
<keyword evidence="3 6" id="KW-0812">Transmembrane</keyword>
<evidence type="ECO:0000256" key="5">
    <source>
        <dbReference type="ARBA" id="ARBA00023136"/>
    </source>
</evidence>
<evidence type="ECO:0000313" key="7">
    <source>
        <dbReference type="EMBL" id="BBH27386.1"/>
    </source>
</evidence>
<feature type="transmembrane region" description="Helical" evidence="6">
    <location>
        <begin position="47"/>
        <end position="71"/>
    </location>
</feature>
<dbReference type="PANTHER" id="PTHR30250:SF11">
    <property type="entry name" value="O-ANTIGEN TRANSPORTER-RELATED"/>
    <property type="match status" value="1"/>
</dbReference>
<accession>A0A3G9J9Y7</accession>
<feature type="transmembrane region" description="Helical" evidence="6">
    <location>
        <begin position="422"/>
        <end position="440"/>
    </location>
</feature>
<dbReference type="InParanoid" id="A0A3G9J9Y7"/>
<evidence type="ECO:0000256" key="4">
    <source>
        <dbReference type="ARBA" id="ARBA00022989"/>
    </source>
</evidence>
<reference evidence="7 8" key="1">
    <citation type="submission" date="2018-11" db="EMBL/GenBank/DDBJ databases">
        <title>Novel Erysipelotrichaceae bacterium isolated from small intestine of a swine.</title>
        <authorList>
            <person name="Kim J.S."/>
            <person name="Choe H."/>
            <person name="Lee Y.R."/>
            <person name="Kim K.M."/>
            <person name="Park D.S."/>
        </authorList>
    </citation>
    <scope>NUCLEOTIDE SEQUENCE [LARGE SCALE GENOMIC DNA]</scope>
    <source>
        <strain evidence="7 8">SG0102</strain>
    </source>
</reference>
<feature type="transmembrane region" description="Helical" evidence="6">
    <location>
        <begin position="172"/>
        <end position="190"/>
    </location>
</feature>
<evidence type="ECO:0000256" key="1">
    <source>
        <dbReference type="ARBA" id="ARBA00004651"/>
    </source>
</evidence>
<evidence type="ECO:0000256" key="2">
    <source>
        <dbReference type="ARBA" id="ARBA00022475"/>
    </source>
</evidence>
<dbReference type="GO" id="GO:0005886">
    <property type="term" value="C:plasma membrane"/>
    <property type="evidence" value="ECO:0007669"/>
    <property type="project" value="UniProtKB-SubCell"/>
</dbReference>
<dbReference type="AlphaFoldDB" id="A0A3G9J9Y7"/>
<feature type="transmembrane region" description="Helical" evidence="6">
    <location>
        <begin position="365"/>
        <end position="384"/>
    </location>
</feature>
<feature type="transmembrane region" description="Helical" evidence="6">
    <location>
        <begin position="83"/>
        <end position="108"/>
    </location>
</feature>
<dbReference type="InterPro" id="IPR002797">
    <property type="entry name" value="Polysacc_synth"/>
</dbReference>
<sequence length="478" mass="53358">MGKYKYLIKNIGLLTLSSFATKLLSFFLVPLYTSILTTEQYGTYDLFMTTVGVLLPILTLNIQDAVLIFALDKDYDNKTVIRIGMKYLLVSNVLVAAGLLVNNIFVFSSLGKQYAIFFFLMFLTQSLSGVITCYIRGIDRVADLSVSSVIASVITIGLNIIFLVYFKWGLVGYFLANIIGPLVQSIYLAIRANVHIDTLRKDNTAIESNGNVTPKVLEKKMTDYSKPLIANALAWWVNNASDRYVVIFFCGLAANGVYSVASKIPSILNIFQTIFNQAWTLSAVKDFDPNDESGFFAKTYRTYNCLMTIVCSMIIVFDKILAKILYAQNFYDAWKYVPWLTIAILFGAMSGYIGGFFSAVKNSKVFAISTVVGAISNIVLNIIFTPVIGPMGAAIATTISYGEVFFIRFFQSRKYIKLKINVVRDVCSYILLIIQAIALCTIENQIFMYGVIIGLFLVVVVCYVADMKLVLSKLVHRK</sequence>
<dbReference type="KEGG" id="ebm:SG0102_23200"/>
<feature type="transmembrane region" description="Helical" evidence="6">
    <location>
        <begin position="390"/>
        <end position="410"/>
    </location>
</feature>
<name>A0A3G9J9Y7_9FIRM</name>
<feature type="transmembrane region" description="Helical" evidence="6">
    <location>
        <begin position="146"/>
        <end position="166"/>
    </location>
</feature>
<dbReference type="Pfam" id="PF01943">
    <property type="entry name" value="Polysacc_synt"/>
    <property type="match status" value="1"/>
</dbReference>
<dbReference type="EMBL" id="AP019309">
    <property type="protein sequence ID" value="BBH27386.1"/>
    <property type="molecule type" value="Genomic_DNA"/>
</dbReference>
<evidence type="ECO:0000313" key="8">
    <source>
        <dbReference type="Proteomes" id="UP000268059"/>
    </source>
</evidence>
<dbReference type="PANTHER" id="PTHR30250">
    <property type="entry name" value="PST FAMILY PREDICTED COLANIC ACID TRANSPORTER"/>
    <property type="match status" value="1"/>
</dbReference>
<feature type="transmembrane region" description="Helical" evidence="6">
    <location>
        <begin position="12"/>
        <end position="35"/>
    </location>
</feature>
<dbReference type="RefSeq" id="WP_125120115.1">
    <property type="nucleotide sequence ID" value="NZ_AP019309.1"/>
</dbReference>
<dbReference type="InterPro" id="IPR050833">
    <property type="entry name" value="Poly_Biosynth_Transport"/>
</dbReference>
<feature type="transmembrane region" description="Helical" evidence="6">
    <location>
        <begin position="338"/>
        <end position="358"/>
    </location>
</feature>
<feature type="transmembrane region" description="Helical" evidence="6">
    <location>
        <begin position="114"/>
        <end position="134"/>
    </location>
</feature>
<feature type="transmembrane region" description="Helical" evidence="6">
    <location>
        <begin position="305"/>
        <end position="326"/>
    </location>
</feature>
<feature type="transmembrane region" description="Helical" evidence="6">
    <location>
        <begin position="446"/>
        <end position="465"/>
    </location>
</feature>
<comment type="subcellular location">
    <subcellularLocation>
        <location evidence="1">Cell membrane</location>
        <topology evidence="1">Multi-pass membrane protein</topology>
    </subcellularLocation>
</comment>
<dbReference type="OrthoDB" id="3249502at2"/>
<keyword evidence="8" id="KW-1185">Reference proteome</keyword>
<gene>
    <name evidence="7" type="primary">cps2J</name>
    <name evidence="7" type="ORF">SG0102_23200</name>
</gene>